<keyword evidence="3" id="KW-0238">DNA-binding</keyword>
<dbReference type="InterPro" id="IPR001387">
    <property type="entry name" value="Cro/C1-type_HTH"/>
</dbReference>
<feature type="domain" description="HTH cro/C1-type" evidence="2">
    <location>
        <begin position="45"/>
        <end position="92"/>
    </location>
</feature>
<dbReference type="EMBL" id="BOOH01000001">
    <property type="protein sequence ID" value="GIH73863.1"/>
    <property type="molecule type" value="Genomic_DNA"/>
</dbReference>
<dbReference type="GO" id="GO:0003677">
    <property type="term" value="F:DNA binding"/>
    <property type="evidence" value="ECO:0007669"/>
    <property type="project" value="UniProtKB-KW"/>
</dbReference>
<dbReference type="Pfam" id="PF17765">
    <property type="entry name" value="MLTR_LBD"/>
    <property type="match status" value="1"/>
</dbReference>
<keyword evidence="4" id="KW-1185">Reference proteome</keyword>
<dbReference type="InterPro" id="IPR041413">
    <property type="entry name" value="MLTR_LBD"/>
</dbReference>
<dbReference type="PROSITE" id="PS50943">
    <property type="entry name" value="HTH_CROC1"/>
    <property type="match status" value="1"/>
</dbReference>
<feature type="compositionally biased region" description="Low complexity" evidence="1">
    <location>
        <begin position="295"/>
        <end position="305"/>
    </location>
</feature>
<dbReference type="InterPro" id="IPR010982">
    <property type="entry name" value="Lambda_DNA-bd_dom_sf"/>
</dbReference>
<dbReference type="AlphaFoldDB" id="A0A8J3W338"/>
<dbReference type="PANTHER" id="PTHR35010:SF2">
    <property type="entry name" value="BLL4672 PROTEIN"/>
    <property type="match status" value="1"/>
</dbReference>
<name>A0A8J3W338_9ACTN</name>
<dbReference type="Gene3D" id="3.30.450.180">
    <property type="match status" value="1"/>
</dbReference>
<organism evidence="3 4">
    <name type="scientific">Planobispora longispora</name>
    <dbReference type="NCBI Taxonomy" id="28887"/>
    <lineage>
        <taxon>Bacteria</taxon>
        <taxon>Bacillati</taxon>
        <taxon>Actinomycetota</taxon>
        <taxon>Actinomycetes</taxon>
        <taxon>Streptosporangiales</taxon>
        <taxon>Streptosporangiaceae</taxon>
        <taxon>Planobispora</taxon>
    </lineage>
</organism>
<accession>A0A8J3W338</accession>
<dbReference type="SUPFAM" id="SSF47413">
    <property type="entry name" value="lambda repressor-like DNA-binding domains"/>
    <property type="match status" value="1"/>
</dbReference>
<dbReference type="Gene3D" id="1.10.260.40">
    <property type="entry name" value="lambda repressor-like DNA-binding domains"/>
    <property type="match status" value="1"/>
</dbReference>
<reference evidence="3 4" key="1">
    <citation type="submission" date="2021-01" db="EMBL/GenBank/DDBJ databases">
        <title>Whole genome shotgun sequence of Planobispora longispora NBRC 13918.</title>
        <authorList>
            <person name="Komaki H."/>
            <person name="Tamura T."/>
        </authorList>
    </citation>
    <scope>NUCLEOTIDE SEQUENCE [LARGE SCALE GENOMIC DNA]</scope>
    <source>
        <strain evidence="3 4">NBRC 13918</strain>
    </source>
</reference>
<dbReference type="PANTHER" id="PTHR35010">
    <property type="entry name" value="BLL4672 PROTEIN-RELATED"/>
    <property type="match status" value="1"/>
</dbReference>
<dbReference type="RefSeq" id="WP_239315740.1">
    <property type="nucleotide sequence ID" value="NZ_BOOH01000001.1"/>
</dbReference>
<dbReference type="SMART" id="SM00530">
    <property type="entry name" value="HTH_XRE"/>
    <property type="match status" value="1"/>
</dbReference>
<gene>
    <name evidence="3" type="ORF">Plo01_02920</name>
</gene>
<comment type="caution">
    <text evidence="3">The sequence shown here is derived from an EMBL/GenBank/DDBJ whole genome shotgun (WGS) entry which is preliminary data.</text>
</comment>
<evidence type="ECO:0000256" key="1">
    <source>
        <dbReference type="SAM" id="MobiDB-lite"/>
    </source>
</evidence>
<evidence type="ECO:0000259" key="2">
    <source>
        <dbReference type="PROSITE" id="PS50943"/>
    </source>
</evidence>
<proteinExistence type="predicted"/>
<evidence type="ECO:0000313" key="3">
    <source>
        <dbReference type="EMBL" id="GIH73863.1"/>
    </source>
</evidence>
<dbReference type="Pfam" id="PF13560">
    <property type="entry name" value="HTH_31"/>
    <property type="match status" value="1"/>
</dbReference>
<protein>
    <submittedName>
        <fullName evidence="3">DNA-binding protein</fullName>
    </submittedName>
</protein>
<evidence type="ECO:0000313" key="4">
    <source>
        <dbReference type="Proteomes" id="UP000616724"/>
    </source>
</evidence>
<feature type="region of interest" description="Disordered" evidence="1">
    <location>
        <begin position="283"/>
        <end position="305"/>
    </location>
</feature>
<dbReference type="CDD" id="cd00093">
    <property type="entry name" value="HTH_XRE"/>
    <property type="match status" value="1"/>
</dbReference>
<sequence length="305" mass="34396">MRALILDTVNMRADLAEFLRTRRARLRPEDVGLQPFGGARRRVPGLRREELAQLAGVSVDYYVRLEQGRTNNVSEEILEAVARALRLDEAERAHLRNLARPAPARRRPAPRPERVRPGLRRLLDMAEGIPAYVIGRRGDVLAWNRMAAAAFLDFGALPPAERNWARMIFLNEDVRALFADWRAKGQETVAYLRLRAGAYPDDPELAALVGELSVKSEDFRRWWAHHNVKDKTNGRKVLRNPLVGELVLDYESLRLPDDPDQVLVVYTAEAGSPSETSLRLLGSWRAREPGRPGPRRAGTAPSVRG</sequence>
<dbReference type="Proteomes" id="UP000616724">
    <property type="component" value="Unassembled WGS sequence"/>
</dbReference>